<dbReference type="PROSITE" id="PS51257">
    <property type="entry name" value="PROKAR_LIPOPROTEIN"/>
    <property type="match status" value="1"/>
</dbReference>
<evidence type="ECO:0000313" key="2">
    <source>
        <dbReference type="EMBL" id="SDS09509.1"/>
    </source>
</evidence>
<dbReference type="AlphaFoldDB" id="A0A1H1PFS5"/>
<evidence type="ECO:0000256" key="1">
    <source>
        <dbReference type="SAM" id="SignalP"/>
    </source>
</evidence>
<proteinExistence type="predicted"/>
<organism evidence="2 3">
    <name type="scientific">Microterricola viridarii</name>
    <dbReference type="NCBI Taxonomy" id="412690"/>
    <lineage>
        <taxon>Bacteria</taxon>
        <taxon>Bacillati</taxon>
        <taxon>Actinomycetota</taxon>
        <taxon>Actinomycetes</taxon>
        <taxon>Micrococcales</taxon>
        <taxon>Microbacteriaceae</taxon>
        <taxon>Microterricola</taxon>
    </lineage>
</organism>
<sequence>MATTLRTRRLVLATVVAASALLLTGCAPIGNTPTGNFPGFPEGTEPSGDVTGEPHAAWVSEGDKIAITLFGSSTCPYIASTINVVKKADEGNAVSIEVPPLPDQPCTMDLVPHTTEFWTPQDVTTTKPLQITVLDQTIELPIKSYNPGQDTSH</sequence>
<dbReference type="RefSeq" id="WP_156786237.1">
    <property type="nucleotide sequence ID" value="NZ_LT629742.1"/>
</dbReference>
<gene>
    <name evidence="2" type="ORF">SAMN04489834_0852</name>
</gene>
<dbReference type="STRING" id="412690.SAMN04489834_0852"/>
<keyword evidence="3" id="KW-1185">Reference proteome</keyword>
<reference evidence="3" key="1">
    <citation type="submission" date="2016-10" db="EMBL/GenBank/DDBJ databases">
        <authorList>
            <person name="Varghese N."/>
            <person name="Submissions S."/>
        </authorList>
    </citation>
    <scope>NUCLEOTIDE SEQUENCE [LARGE SCALE GENOMIC DNA]</scope>
    <source>
        <strain evidence="3">DSM 21772</strain>
    </source>
</reference>
<name>A0A1H1PFS5_9MICO</name>
<evidence type="ECO:0000313" key="3">
    <source>
        <dbReference type="Proteomes" id="UP000181956"/>
    </source>
</evidence>
<dbReference type="Proteomes" id="UP000181956">
    <property type="component" value="Chromosome I"/>
</dbReference>
<keyword evidence="1" id="KW-0732">Signal</keyword>
<evidence type="ECO:0008006" key="4">
    <source>
        <dbReference type="Google" id="ProtNLM"/>
    </source>
</evidence>
<protein>
    <recommendedName>
        <fullName evidence="4">Lipoprotein</fullName>
    </recommendedName>
</protein>
<feature type="chain" id="PRO_5038573680" description="Lipoprotein" evidence="1">
    <location>
        <begin position="30"/>
        <end position="153"/>
    </location>
</feature>
<dbReference type="EMBL" id="LT629742">
    <property type="protein sequence ID" value="SDS09509.1"/>
    <property type="molecule type" value="Genomic_DNA"/>
</dbReference>
<dbReference type="OrthoDB" id="5080305at2"/>
<feature type="signal peptide" evidence="1">
    <location>
        <begin position="1"/>
        <end position="29"/>
    </location>
</feature>
<accession>A0A1H1PFS5</accession>